<dbReference type="Pfam" id="PF07719">
    <property type="entry name" value="TPR_2"/>
    <property type="match status" value="1"/>
</dbReference>
<dbReference type="InterPro" id="IPR019734">
    <property type="entry name" value="TPR_rpt"/>
</dbReference>
<comment type="caution">
    <text evidence="3">The sequence shown here is derived from an EMBL/GenBank/DDBJ whole genome shotgun (WGS) entry which is preliminary data.</text>
</comment>
<feature type="non-terminal residue" evidence="3">
    <location>
        <position position="1"/>
    </location>
</feature>
<dbReference type="InterPro" id="IPR013105">
    <property type="entry name" value="TPR_2"/>
</dbReference>
<dbReference type="EMBL" id="CAJVPV010018422">
    <property type="protein sequence ID" value="CAG8707107.1"/>
    <property type="molecule type" value="Genomic_DNA"/>
</dbReference>
<evidence type="ECO:0000256" key="1">
    <source>
        <dbReference type="ARBA" id="ARBA00022737"/>
    </source>
</evidence>
<dbReference type="Proteomes" id="UP000789342">
    <property type="component" value="Unassembled WGS sequence"/>
</dbReference>
<evidence type="ECO:0000256" key="2">
    <source>
        <dbReference type="ARBA" id="ARBA00022803"/>
    </source>
</evidence>
<proteinExistence type="predicted"/>
<keyword evidence="1" id="KW-0677">Repeat</keyword>
<evidence type="ECO:0000313" key="3">
    <source>
        <dbReference type="EMBL" id="CAG8707107.1"/>
    </source>
</evidence>
<dbReference type="OrthoDB" id="10050400at2759"/>
<organism evidence="3 4">
    <name type="scientific">Acaulospora morrowiae</name>
    <dbReference type="NCBI Taxonomy" id="94023"/>
    <lineage>
        <taxon>Eukaryota</taxon>
        <taxon>Fungi</taxon>
        <taxon>Fungi incertae sedis</taxon>
        <taxon>Mucoromycota</taxon>
        <taxon>Glomeromycotina</taxon>
        <taxon>Glomeromycetes</taxon>
        <taxon>Diversisporales</taxon>
        <taxon>Acaulosporaceae</taxon>
        <taxon>Acaulospora</taxon>
    </lineage>
</organism>
<sequence length="129" mass="14411">YALPLYLRALSLINPPESSCHSAVLMNNISEVFTGMGNLEEAQGWAERGLKFVENFKPKKKITRECEESCGVLLFNLGMISEISGSIAKARDYYEKALQLAKKIDFKDCVNEAELALQRTAILLKKQAP</sequence>
<name>A0A9N9HUY2_9GLOM</name>
<dbReference type="InterPro" id="IPR040201">
    <property type="entry name" value="Mrg3-like"/>
</dbReference>
<reference evidence="3" key="1">
    <citation type="submission" date="2021-06" db="EMBL/GenBank/DDBJ databases">
        <authorList>
            <person name="Kallberg Y."/>
            <person name="Tangrot J."/>
            <person name="Rosling A."/>
        </authorList>
    </citation>
    <scope>NUCLEOTIDE SEQUENCE</scope>
    <source>
        <strain evidence="3">CL551</strain>
    </source>
</reference>
<dbReference type="SMART" id="SM00028">
    <property type="entry name" value="TPR"/>
    <property type="match status" value="2"/>
</dbReference>
<gene>
    <name evidence="3" type="ORF">AMORRO_LOCUS12484</name>
</gene>
<evidence type="ECO:0000313" key="4">
    <source>
        <dbReference type="Proteomes" id="UP000789342"/>
    </source>
</evidence>
<dbReference type="InterPro" id="IPR011990">
    <property type="entry name" value="TPR-like_helical_dom_sf"/>
</dbReference>
<dbReference type="PANTHER" id="PTHR28142:SF1">
    <property type="entry name" value="MITOCHONDRIAL INNER MEMBRANE I-AAA PROTEASE SUPERCOMPLEX SUBUNIT MGR3-RELATED"/>
    <property type="match status" value="1"/>
</dbReference>
<dbReference type="Gene3D" id="1.25.40.10">
    <property type="entry name" value="Tetratricopeptide repeat domain"/>
    <property type="match status" value="1"/>
</dbReference>
<dbReference type="PANTHER" id="PTHR28142">
    <property type="entry name" value="MITOCHONDRIAL INNER MEMBRANE I-AAA PROTEASE SUPERCOMPLEX SUBUNIT MGR3-RELATED"/>
    <property type="match status" value="1"/>
</dbReference>
<accession>A0A9N9HUY2</accession>
<keyword evidence="2" id="KW-0802">TPR repeat</keyword>
<dbReference type="SUPFAM" id="SSF48452">
    <property type="entry name" value="TPR-like"/>
    <property type="match status" value="1"/>
</dbReference>
<keyword evidence="4" id="KW-1185">Reference proteome</keyword>
<dbReference type="AlphaFoldDB" id="A0A9N9HUY2"/>
<protein>
    <submittedName>
        <fullName evidence="3">4299_t:CDS:1</fullName>
    </submittedName>
</protein>